<reference evidence="2 3" key="1">
    <citation type="journal article" date="2012" name="Eukaryot. Cell">
        <title>Genome sequence of the Trichosporon asahii environmental strain CBS 8904.</title>
        <authorList>
            <person name="Yang R.Y."/>
            <person name="Li H.T."/>
            <person name="Zhu H."/>
            <person name="Zhou G.P."/>
            <person name="Wang M."/>
            <person name="Wang L."/>
        </authorList>
    </citation>
    <scope>NUCLEOTIDE SEQUENCE [LARGE SCALE GENOMIC DNA]</scope>
    <source>
        <strain evidence="2 3">CBS 8904</strain>
    </source>
</reference>
<comment type="caution">
    <text evidence="2">The sequence shown here is derived from an EMBL/GenBank/DDBJ whole genome shotgun (WGS) entry which is preliminary data.</text>
</comment>
<dbReference type="AlphaFoldDB" id="K1WIE4"/>
<evidence type="ECO:0000313" key="3">
    <source>
        <dbReference type="Proteomes" id="UP000006757"/>
    </source>
</evidence>
<evidence type="ECO:0000259" key="1">
    <source>
        <dbReference type="PROSITE" id="PS50181"/>
    </source>
</evidence>
<dbReference type="EMBL" id="AMBO01000325">
    <property type="protein sequence ID" value="EKD01149.1"/>
    <property type="molecule type" value="Genomic_DNA"/>
</dbReference>
<dbReference type="PROSITE" id="PS50181">
    <property type="entry name" value="FBOX"/>
    <property type="match status" value="1"/>
</dbReference>
<dbReference type="Proteomes" id="UP000006757">
    <property type="component" value="Unassembled WGS sequence"/>
</dbReference>
<dbReference type="HOGENOM" id="CLU_829460_0_0_1"/>
<gene>
    <name evidence="2" type="ORF">A1Q2_04647</name>
</gene>
<accession>K1WIE4</accession>
<dbReference type="SUPFAM" id="SSF81383">
    <property type="entry name" value="F-box domain"/>
    <property type="match status" value="1"/>
</dbReference>
<dbReference type="InterPro" id="IPR001810">
    <property type="entry name" value="F-box_dom"/>
</dbReference>
<feature type="domain" description="F-box" evidence="1">
    <location>
        <begin position="1"/>
        <end position="35"/>
    </location>
</feature>
<evidence type="ECO:0000313" key="2">
    <source>
        <dbReference type="EMBL" id="EKD01149.1"/>
    </source>
</evidence>
<proteinExistence type="predicted"/>
<dbReference type="InParanoid" id="K1WIE4"/>
<keyword evidence="3" id="KW-1185">Reference proteome</keyword>
<protein>
    <recommendedName>
        <fullName evidence="1">F-box domain-containing protein</fullName>
    </recommendedName>
</protein>
<sequence>MLSPLPAEVLLVIAEHLEVRDLTTLLLVNTFFHSIFVAPAHQCVEAVSRQEPCVFPPLAMEKYAKHVQSINIRPHHSDVCKNVPEHSPIYVKLVRLYATSARVYHLVHEEDLYPPSGKAPTIPERSMRTSSAGRKGLNQLAASYEASARKPLSSQKQRYQAAARVADALYHSPGPSDDGLEPLIPTGMFLQFAPPRAQSFTAVVQHPGISWYGLSDPASIDSFADALLKGPRTLLRGVVDVLEDFCCPVSSLHRLWPVLKQFTLVLPEGVLSSECRDYLVQEIETRLREYDAPADRPPMPTVRILSMLEFMALPEYKDVMTPQQMALWSERSVLPHFNATQEYVKQCVEWSRRRRELLLRKYPNYEQHGSFEASLGPPPW</sequence>
<dbReference type="InterPro" id="IPR036047">
    <property type="entry name" value="F-box-like_dom_sf"/>
</dbReference>
<name>K1WIE4_TRIAC</name>
<organism evidence="2 3">
    <name type="scientific">Trichosporon asahii var. asahii (strain CBS 8904)</name>
    <name type="common">Yeast</name>
    <dbReference type="NCBI Taxonomy" id="1220162"/>
    <lineage>
        <taxon>Eukaryota</taxon>
        <taxon>Fungi</taxon>
        <taxon>Dikarya</taxon>
        <taxon>Basidiomycota</taxon>
        <taxon>Agaricomycotina</taxon>
        <taxon>Tremellomycetes</taxon>
        <taxon>Trichosporonales</taxon>
        <taxon>Trichosporonaceae</taxon>
        <taxon>Trichosporon</taxon>
    </lineage>
</organism>